<evidence type="ECO:0000313" key="2">
    <source>
        <dbReference type="Proteomes" id="UP000295164"/>
    </source>
</evidence>
<dbReference type="RefSeq" id="WP_131850116.1">
    <property type="nucleotide sequence ID" value="NZ_SKFH01000001.1"/>
</dbReference>
<sequence>MPIIFRKDTKEDRNDASDARIAVDRACHVAGHGVAIEYPGDVERCKEFANIHLLLPAPTHPRPNP</sequence>
<dbReference type="AlphaFoldDB" id="A0A4R4E7G9"/>
<keyword evidence="2" id="KW-1185">Reference proteome</keyword>
<proteinExistence type="predicted"/>
<comment type="caution">
    <text evidence="1">The sequence shown here is derived from an EMBL/GenBank/DDBJ whole genome shotgun (WGS) entry which is preliminary data.</text>
</comment>
<dbReference type="Proteomes" id="UP000295164">
    <property type="component" value="Unassembled WGS sequence"/>
</dbReference>
<dbReference type="EMBL" id="SKFH01000001">
    <property type="protein sequence ID" value="TCZ74760.1"/>
    <property type="molecule type" value="Genomic_DNA"/>
</dbReference>
<gene>
    <name evidence="1" type="ORF">E0486_00200</name>
</gene>
<name>A0A4R4E7G9_9BACT</name>
<accession>A0A4R4E7G9</accession>
<evidence type="ECO:0000313" key="1">
    <source>
        <dbReference type="EMBL" id="TCZ74760.1"/>
    </source>
</evidence>
<protein>
    <submittedName>
        <fullName evidence="1">Uncharacterized protein</fullName>
    </submittedName>
</protein>
<organism evidence="1 2">
    <name type="scientific">Flaviaesturariibacter aridisoli</name>
    <dbReference type="NCBI Taxonomy" id="2545761"/>
    <lineage>
        <taxon>Bacteria</taxon>
        <taxon>Pseudomonadati</taxon>
        <taxon>Bacteroidota</taxon>
        <taxon>Chitinophagia</taxon>
        <taxon>Chitinophagales</taxon>
        <taxon>Chitinophagaceae</taxon>
        <taxon>Flaviaestuariibacter</taxon>
    </lineage>
</organism>
<reference evidence="1 2" key="1">
    <citation type="submission" date="2019-03" db="EMBL/GenBank/DDBJ databases">
        <authorList>
            <person name="Kim M.K.M."/>
        </authorList>
    </citation>
    <scope>NUCLEOTIDE SEQUENCE [LARGE SCALE GENOMIC DNA]</scope>
    <source>
        <strain evidence="1 2">17J68-15</strain>
    </source>
</reference>